<dbReference type="Proteomes" id="UP000033995">
    <property type="component" value="Unassembled WGS sequence"/>
</dbReference>
<evidence type="ECO:0000313" key="2">
    <source>
        <dbReference type="Proteomes" id="UP000033995"/>
    </source>
</evidence>
<gene>
    <name evidence="1" type="ORF">UR38_C0003G0030</name>
</gene>
<dbReference type="AlphaFoldDB" id="A0A0G0C8Y1"/>
<protein>
    <submittedName>
        <fullName evidence="1">Uncharacterized protein</fullName>
    </submittedName>
</protein>
<accession>A0A0G0C8Y1</accession>
<organism evidence="1 2">
    <name type="scientific">Candidatus Woesebacteria bacterium GW2011_GWA2_33_28</name>
    <dbReference type="NCBI Taxonomy" id="1618561"/>
    <lineage>
        <taxon>Bacteria</taxon>
        <taxon>Candidatus Woeseibacteriota</taxon>
    </lineage>
</organism>
<proteinExistence type="predicted"/>
<comment type="caution">
    <text evidence="1">The sequence shown here is derived from an EMBL/GenBank/DDBJ whole genome shotgun (WGS) entry which is preliminary data.</text>
</comment>
<dbReference type="EMBL" id="LBOZ01000003">
    <property type="protein sequence ID" value="KKP47625.1"/>
    <property type="molecule type" value="Genomic_DNA"/>
</dbReference>
<name>A0A0G0C8Y1_9BACT</name>
<reference evidence="1 2" key="1">
    <citation type="journal article" date="2015" name="Nature">
        <title>rRNA introns, odd ribosomes, and small enigmatic genomes across a large radiation of phyla.</title>
        <authorList>
            <person name="Brown C.T."/>
            <person name="Hug L.A."/>
            <person name="Thomas B.C."/>
            <person name="Sharon I."/>
            <person name="Castelle C.J."/>
            <person name="Singh A."/>
            <person name="Wilkins M.J."/>
            <person name="Williams K.H."/>
            <person name="Banfield J.F."/>
        </authorList>
    </citation>
    <scope>NUCLEOTIDE SEQUENCE [LARGE SCALE GENOMIC DNA]</scope>
</reference>
<evidence type="ECO:0000313" key="1">
    <source>
        <dbReference type="EMBL" id="KKP47625.1"/>
    </source>
</evidence>
<sequence length="62" mass="7161">MKLDIIFQNGQYFYNHPERGTLPLAPKNTAEDQLKPFIESVRELINQKLDKSQETESPSPQS</sequence>